<evidence type="ECO:0000313" key="3">
    <source>
        <dbReference type="Proteomes" id="UP001145742"/>
    </source>
</evidence>
<reference evidence="2" key="1">
    <citation type="submission" date="2019-10" db="EMBL/GenBank/DDBJ databases">
        <authorList>
            <person name="Soares A.E.R."/>
            <person name="Aleixo A."/>
            <person name="Schneider P."/>
            <person name="Miyaki C.Y."/>
            <person name="Schneider M.P."/>
            <person name="Mello C."/>
            <person name="Vasconcelos A.T.R."/>
        </authorList>
    </citation>
    <scope>NUCLEOTIDE SEQUENCE</scope>
    <source>
        <tissue evidence="2">Muscle</tissue>
    </source>
</reference>
<proteinExistence type="predicted"/>
<accession>A0ABQ9DQ61</accession>
<organism evidence="2 3">
    <name type="scientific">Willisornis vidua</name>
    <name type="common">Xingu scale-backed antbird</name>
    <dbReference type="NCBI Taxonomy" id="1566151"/>
    <lineage>
        <taxon>Eukaryota</taxon>
        <taxon>Metazoa</taxon>
        <taxon>Chordata</taxon>
        <taxon>Craniata</taxon>
        <taxon>Vertebrata</taxon>
        <taxon>Euteleostomi</taxon>
        <taxon>Archelosauria</taxon>
        <taxon>Archosauria</taxon>
        <taxon>Dinosauria</taxon>
        <taxon>Saurischia</taxon>
        <taxon>Theropoda</taxon>
        <taxon>Coelurosauria</taxon>
        <taxon>Aves</taxon>
        <taxon>Neognathae</taxon>
        <taxon>Neoaves</taxon>
        <taxon>Telluraves</taxon>
        <taxon>Australaves</taxon>
        <taxon>Passeriformes</taxon>
        <taxon>Thamnophilidae</taxon>
        <taxon>Willisornis</taxon>
    </lineage>
</organism>
<gene>
    <name evidence="2" type="ORF">WISP_17035</name>
</gene>
<dbReference type="EMBL" id="WHWB01032234">
    <property type="protein sequence ID" value="KAJ7426332.1"/>
    <property type="molecule type" value="Genomic_DNA"/>
</dbReference>
<evidence type="ECO:0000256" key="1">
    <source>
        <dbReference type="SAM" id="MobiDB-lite"/>
    </source>
</evidence>
<comment type="caution">
    <text evidence="2">The sequence shown here is derived from an EMBL/GenBank/DDBJ whole genome shotgun (WGS) entry which is preliminary data.</text>
</comment>
<protein>
    <recommendedName>
        <fullName evidence="4">PiggyBac transposable element-derived protein domain-containing protein</fullName>
    </recommendedName>
</protein>
<keyword evidence="3" id="KW-1185">Reference proteome</keyword>
<evidence type="ECO:0000313" key="2">
    <source>
        <dbReference type="EMBL" id="KAJ7426332.1"/>
    </source>
</evidence>
<evidence type="ECO:0008006" key="4">
    <source>
        <dbReference type="Google" id="ProtNLM"/>
    </source>
</evidence>
<name>A0ABQ9DQ61_9PASS</name>
<dbReference type="Proteomes" id="UP001145742">
    <property type="component" value="Unassembled WGS sequence"/>
</dbReference>
<feature type="region of interest" description="Disordered" evidence="1">
    <location>
        <begin position="1"/>
        <end position="21"/>
    </location>
</feature>
<sequence>MPSRDFGAEEEEFGCRGSRRHQSHHPLMVPLEPIIVAGQACSRKAVVVTDLKNLGLLKTGRTCHQKSSKATFKATEISGVVFNECQQRKKEVGQVQDIPVKYNKTNGTCAWMTPDYDKNKVVGYYKNKLTGVRNEKFVTVVIIYIAESKEQHYD</sequence>